<dbReference type="Gene3D" id="3.40.50.150">
    <property type="entry name" value="Vaccinia Virus protein VP39"/>
    <property type="match status" value="1"/>
</dbReference>
<protein>
    <submittedName>
        <fullName evidence="1">Methyltransferase domain-containing protein</fullName>
    </submittedName>
</protein>
<dbReference type="Pfam" id="PF13489">
    <property type="entry name" value="Methyltransf_23"/>
    <property type="match status" value="1"/>
</dbReference>
<gene>
    <name evidence="1" type="ORF">F6J89_04695</name>
</gene>
<dbReference type="GO" id="GO:0032259">
    <property type="term" value="P:methylation"/>
    <property type="evidence" value="ECO:0007669"/>
    <property type="project" value="UniProtKB-KW"/>
</dbReference>
<dbReference type="AlphaFoldDB" id="A0A6B3N5U7"/>
<organism evidence="1">
    <name type="scientific">Symploca sp. SIO1C4</name>
    <dbReference type="NCBI Taxonomy" id="2607765"/>
    <lineage>
        <taxon>Bacteria</taxon>
        <taxon>Bacillati</taxon>
        <taxon>Cyanobacteriota</taxon>
        <taxon>Cyanophyceae</taxon>
        <taxon>Coleofasciculales</taxon>
        <taxon>Coleofasciculaceae</taxon>
        <taxon>Symploca</taxon>
    </lineage>
</organism>
<dbReference type="EMBL" id="JAAHFQ010000058">
    <property type="protein sequence ID" value="NER26933.1"/>
    <property type="molecule type" value="Genomic_DNA"/>
</dbReference>
<name>A0A6B3N5U7_9CYAN</name>
<keyword evidence="1" id="KW-0489">Methyltransferase</keyword>
<reference evidence="1" key="1">
    <citation type="submission" date="2019-11" db="EMBL/GenBank/DDBJ databases">
        <title>Genomic insights into an expanded diversity of filamentous marine cyanobacteria reveals the extraordinary biosynthetic potential of Moorea and Okeania.</title>
        <authorList>
            <person name="Ferreira Leao T."/>
            <person name="Wang M."/>
            <person name="Moss N."/>
            <person name="Da Silva R."/>
            <person name="Sanders J."/>
            <person name="Nurk S."/>
            <person name="Gurevich A."/>
            <person name="Humphrey G."/>
            <person name="Reher R."/>
            <person name="Zhu Q."/>
            <person name="Belda-Ferre P."/>
            <person name="Glukhov E."/>
            <person name="Rex R."/>
            <person name="Dorrestein P.C."/>
            <person name="Knight R."/>
            <person name="Pevzner P."/>
            <person name="Gerwick W.H."/>
            <person name="Gerwick L."/>
        </authorList>
    </citation>
    <scope>NUCLEOTIDE SEQUENCE</scope>
    <source>
        <strain evidence="1">SIO1C4</strain>
    </source>
</reference>
<sequence length="216" mass="24227">MNKDSICLNIGSGLVSPDGWKNIDNSPTLKISKIPLIGQLLISVVGGPPWPKSVNNGDIVKGLKISKGSCENIFASHVLEHLSLSDFHLAMSNIYSYLKPGGIFRAIVPDLEQYIDNYINHRSDSTLSAKAAHEFIETSWLGHPGKRSSIYYRLQEAFSNSRHQWMWDEPSLKNAFAQHGFKNIRRCNYGDWSDARFSAVDQESRYLNAISIEGTK</sequence>
<comment type="caution">
    <text evidence="1">The sequence shown here is derived from an EMBL/GenBank/DDBJ whole genome shotgun (WGS) entry which is preliminary data.</text>
</comment>
<dbReference type="GO" id="GO:0008168">
    <property type="term" value="F:methyltransferase activity"/>
    <property type="evidence" value="ECO:0007669"/>
    <property type="project" value="UniProtKB-KW"/>
</dbReference>
<keyword evidence="1" id="KW-0808">Transferase</keyword>
<dbReference type="InterPro" id="IPR029063">
    <property type="entry name" value="SAM-dependent_MTases_sf"/>
</dbReference>
<evidence type="ECO:0000313" key="1">
    <source>
        <dbReference type="EMBL" id="NER26933.1"/>
    </source>
</evidence>
<proteinExistence type="predicted"/>
<dbReference type="SUPFAM" id="SSF53335">
    <property type="entry name" value="S-adenosyl-L-methionine-dependent methyltransferases"/>
    <property type="match status" value="1"/>
</dbReference>
<accession>A0A6B3N5U7</accession>